<evidence type="ECO:0000256" key="2">
    <source>
        <dbReference type="ARBA" id="ARBA00022801"/>
    </source>
</evidence>
<evidence type="ECO:0000313" key="5">
    <source>
        <dbReference type="EMBL" id="AIA90313.1"/>
    </source>
</evidence>
<dbReference type="AlphaFoldDB" id="A0A060C0W7"/>
<dbReference type="PANTHER" id="PTHR42812">
    <property type="entry name" value="BETA-XYLOSIDASE"/>
    <property type="match status" value="1"/>
</dbReference>
<dbReference type="InterPro" id="IPR023296">
    <property type="entry name" value="Glyco_hydro_beta-prop_sf"/>
</dbReference>
<accession>A0A060C0W7</accession>
<evidence type="ECO:0000256" key="1">
    <source>
        <dbReference type="ARBA" id="ARBA00009865"/>
    </source>
</evidence>
<dbReference type="GO" id="GO:0004553">
    <property type="term" value="F:hydrolase activity, hydrolyzing O-glycosyl compounds"/>
    <property type="evidence" value="ECO:0007669"/>
    <property type="project" value="InterPro"/>
</dbReference>
<keyword evidence="4" id="KW-0732">Signal</keyword>
<comment type="similarity">
    <text evidence="1">Belongs to the glycosyl hydrolase 43 family.</text>
</comment>
<keyword evidence="3" id="KW-0326">Glycosidase</keyword>
<feature type="chain" id="PRO_5001582379" evidence="4">
    <location>
        <begin position="27"/>
        <end position="100"/>
    </location>
</feature>
<sequence length="100" mass="11312">MRHFTVQRWLMLLFAGIFLAGMPVSAQSTGTQFQNPIIQGNFPDPFILRVDDTYYAYSTNSNGRNVPMATSTDLVNWTTGRDVMPALARWVNISRPDVWG</sequence>
<dbReference type="GO" id="GO:0005975">
    <property type="term" value="P:carbohydrate metabolic process"/>
    <property type="evidence" value="ECO:0007669"/>
    <property type="project" value="InterPro"/>
</dbReference>
<dbReference type="SUPFAM" id="SSF75005">
    <property type="entry name" value="Arabinanase/levansucrase/invertase"/>
    <property type="match status" value="1"/>
</dbReference>
<proteinExistence type="inferred from homology"/>
<evidence type="ECO:0000256" key="3">
    <source>
        <dbReference type="ARBA" id="ARBA00023295"/>
    </source>
</evidence>
<dbReference type="PANTHER" id="PTHR42812:SF5">
    <property type="entry name" value="ENDO-ARABINASE"/>
    <property type="match status" value="1"/>
</dbReference>
<evidence type="ECO:0000256" key="4">
    <source>
        <dbReference type="SAM" id="SignalP"/>
    </source>
</evidence>
<dbReference type="InterPro" id="IPR006710">
    <property type="entry name" value="Glyco_hydro_43"/>
</dbReference>
<reference evidence="5" key="1">
    <citation type="journal article" date="2013" name="Environ. Microbiol.">
        <title>Seasonally variable intestinal metagenomes of the red palm weevil (Rhynchophorus ferrugineus).</title>
        <authorList>
            <person name="Jia S."/>
            <person name="Zhang X."/>
            <person name="Zhang G."/>
            <person name="Yin A."/>
            <person name="Zhang S."/>
            <person name="Li F."/>
            <person name="Wang L."/>
            <person name="Zhao D."/>
            <person name="Yun Q."/>
            <person name="Tala"/>
            <person name="Wang J."/>
            <person name="Sun G."/>
            <person name="Baabdullah M."/>
            <person name="Yu X."/>
            <person name="Hu S."/>
            <person name="Al-Mssallem I.S."/>
            <person name="Yu J."/>
        </authorList>
    </citation>
    <scope>NUCLEOTIDE SEQUENCE</scope>
</reference>
<dbReference type="EMBL" id="KF123013">
    <property type="protein sequence ID" value="AIA90313.1"/>
    <property type="molecule type" value="Genomic_DNA"/>
</dbReference>
<feature type="non-terminal residue" evidence="5">
    <location>
        <position position="100"/>
    </location>
</feature>
<protein>
    <submittedName>
        <fullName evidence="5">Glyco_hydro_43</fullName>
    </submittedName>
</protein>
<dbReference type="Pfam" id="PF04616">
    <property type="entry name" value="Glyco_hydro_43"/>
    <property type="match status" value="1"/>
</dbReference>
<keyword evidence="2" id="KW-0378">Hydrolase</keyword>
<name>A0A060C0W7_9DEIO</name>
<organism evidence="5">
    <name type="scientific">uncultured Deinococcus sp</name>
    <dbReference type="NCBI Taxonomy" id="158789"/>
    <lineage>
        <taxon>Bacteria</taxon>
        <taxon>Thermotogati</taxon>
        <taxon>Deinococcota</taxon>
        <taxon>Deinococci</taxon>
        <taxon>Deinococcales</taxon>
        <taxon>Deinococcaceae</taxon>
        <taxon>Deinococcus</taxon>
        <taxon>environmental samples</taxon>
    </lineage>
</organism>
<dbReference type="Gene3D" id="2.115.10.20">
    <property type="entry name" value="Glycosyl hydrolase domain, family 43"/>
    <property type="match status" value="1"/>
</dbReference>
<feature type="signal peptide" evidence="4">
    <location>
        <begin position="1"/>
        <end position="26"/>
    </location>
</feature>
<dbReference type="InterPro" id="IPR051795">
    <property type="entry name" value="Glycosyl_Hydrlase_43"/>
</dbReference>